<dbReference type="Proteomes" id="UP000030711">
    <property type="component" value="Unassembled WGS sequence"/>
</dbReference>
<dbReference type="Gramene" id="KCW44586">
    <property type="protein sequence ID" value="KCW44586"/>
    <property type="gene ID" value="EUGRSUZ_L01897"/>
</dbReference>
<gene>
    <name evidence="2" type="ORF">EUGRSUZ_L01897</name>
</gene>
<reference evidence="1" key="4">
    <citation type="submission" date="2023-07" db="EMBL/GenBank/DDBJ databases">
        <authorList>
            <person name="Myburg A.A."/>
            <person name="Grattapaglia D."/>
            <person name="Tuskan G.A."/>
            <person name="Hellsten U."/>
            <person name="Hayes R.D."/>
            <person name="Grimwood J."/>
            <person name="Jenkins J."/>
            <person name="Lindquist E."/>
            <person name="Tice H."/>
            <person name="Bauer D."/>
            <person name="Goodstein D.M."/>
            <person name="Dubchak I."/>
            <person name="Poliakov A."/>
            <person name="Mizrachi E."/>
            <person name="Kullan A.R."/>
            <person name="Hussey S.G."/>
            <person name="Pinard D."/>
            <person name="Van D.M."/>
            <person name="Singh P."/>
            <person name="Van J.I."/>
            <person name="Silva-Junior O.B."/>
            <person name="Togawa R.C."/>
            <person name="Pappas M.R."/>
            <person name="Faria D.A."/>
            <person name="Sansaloni C.P."/>
            <person name="Petroli C.D."/>
            <person name="Yang X."/>
            <person name="Ranjan P."/>
            <person name="Tschaplinski T.J."/>
            <person name="Ye C.Y."/>
            <person name="Li T."/>
            <person name="Sterck L."/>
            <person name="Vanneste K."/>
            <person name="Murat F."/>
            <person name="Soler M."/>
            <person name="Clemente H.S."/>
            <person name="Saidi N."/>
            <person name="Cassan-Wang H."/>
            <person name="Dunand C."/>
            <person name="Hefer C.A."/>
            <person name="Bornberg-Bauer E."/>
            <person name="Kersting A.R."/>
            <person name="Vining K."/>
            <person name="Amarasinghe V."/>
            <person name="Ranik M."/>
            <person name="Naithani S."/>
            <person name="Elser J."/>
            <person name="Boyd A.E."/>
            <person name="Liston A."/>
            <person name="Spatafora J.W."/>
            <person name="Dharmwardhana P."/>
            <person name="Raja R."/>
            <person name="Sullivan C."/>
            <person name="Romanel E."/>
            <person name="Alves-Ferreira M."/>
            <person name="Kulheim C."/>
            <person name="Foley W."/>
            <person name="Carocha V."/>
            <person name="Paiva J."/>
            <person name="Kudrna D."/>
            <person name="Brommonschenkel S.H."/>
            <person name="Pasquali G."/>
            <person name="Byrne M."/>
            <person name="Rigault P."/>
            <person name="Tibbits J."/>
            <person name="Spokevicius A."/>
            <person name="Jones R.C."/>
            <person name="Steane D.A."/>
            <person name="Vaillancourt R.E."/>
            <person name="Potts B.M."/>
            <person name="Joubert F."/>
            <person name="Barry K."/>
            <person name="Pappas G.J."/>
            <person name="Strauss S.H."/>
            <person name="Jaiswal P."/>
            <person name="Grima-Pettenati J."/>
            <person name="Salse J."/>
            <person name="Van D.P."/>
            <person name="Rokhsar D.S."/>
            <person name="Schmutz J."/>
        </authorList>
    </citation>
    <scope>NUCLEOTIDE SEQUENCE</scope>
    <source>
        <tissue evidence="1">Leaf extractions</tissue>
    </source>
</reference>
<name>A0A058ZT98_EUCGR</name>
<keyword evidence="3" id="KW-1185">Reference proteome</keyword>
<proteinExistence type="predicted"/>
<evidence type="ECO:0000313" key="3">
    <source>
        <dbReference type="Proteomes" id="UP000030711"/>
    </source>
</evidence>
<protein>
    <submittedName>
        <fullName evidence="2">Uncharacterized protein</fullName>
    </submittedName>
</protein>
<organism evidence="2">
    <name type="scientific">Eucalyptus grandis</name>
    <name type="common">Flooded gum</name>
    <dbReference type="NCBI Taxonomy" id="71139"/>
    <lineage>
        <taxon>Eukaryota</taxon>
        <taxon>Viridiplantae</taxon>
        <taxon>Streptophyta</taxon>
        <taxon>Embryophyta</taxon>
        <taxon>Tracheophyta</taxon>
        <taxon>Spermatophyta</taxon>
        <taxon>Magnoliopsida</taxon>
        <taxon>eudicotyledons</taxon>
        <taxon>Gunneridae</taxon>
        <taxon>Pentapetalae</taxon>
        <taxon>rosids</taxon>
        <taxon>malvids</taxon>
        <taxon>Myrtales</taxon>
        <taxon>Myrtaceae</taxon>
        <taxon>Myrtoideae</taxon>
        <taxon>Eucalypteae</taxon>
        <taxon>Eucalyptus</taxon>
    </lineage>
</organism>
<dbReference type="AlphaFoldDB" id="A0A058ZT98"/>
<evidence type="ECO:0000313" key="2">
    <source>
        <dbReference type="EMBL" id="KCW44586.1"/>
    </source>
</evidence>
<evidence type="ECO:0000313" key="1">
    <source>
        <dbReference type="EMBL" id="KAK2632180.1"/>
    </source>
</evidence>
<dbReference type="InParanoid" id="A0A058ZT98"/>
<sequence>MCGRHVTCFADNSCTYYFLPCSWKFVKRPWMISSHCIKVSNCDAFALNTCEIEKYSSLNFMTLVTICEYKICHAFDCFDT</sequence>
<dbReference type="EMBL" id="MU848672">
    <property type="protein sequence ID" value="KAK2632180.1"/>
    <property type="molecule type" value="Genomic_DNA"/>
</dbReference>
<reference evidence="1" key="3">
    <citation type="submission" date="2023-04" db="EMBL/GenBank/DDBJ databases">
        <title>WGS assembly of Eucalyptus grandis.</title>
        <authorList>
            <person name="Myburg A."/>
            <person name="Grattapaglia D."/>
            <person name="Tuskan G."/>
            <person name="Hellsten U."/>
            <person name="Hayes R."/>
            <person name="Grimwood J."/>
            <person name="Jenkins J."/>
            <person name="Lindquist E."/>
            <person name="Tice H."/>
            <person name="Bauer D."/>
            <person name="Goodstein D."/>
            <person name="Dubchak I."/>
            <person name="Poliakov A."/>
            <person name="Mizrachi E."/>
            <person name="Kullan A."/>
            <person name="Hussey S."/>
            <person name="Pinard D."/>
            <person name="Van D."/>
            <person name="Singh P."/>
            <person name="Van J."/>
            <person name="Silva-Junior O."/>
            <person name="Togawa R."/>
            <person name="Pappas M."/>
            <person name="Faria D."/>
            <person name="Sansaloni C."/>
            <person name="Petroli C."/>
            <person name="Yang X."/>
            <person name="Ranjan P."/>
            <person name="Tschaplinski T."/>
            <person name="Ye C."/>
            <person name="Li T."/>
            <person name="Sterck L."/>
            <person name="Vanneste K."/>
            <person name="Murat F."/>
            <person name="Soler M."/>
            <person name="Clemente H."/>
            <person name="Saidi N."/>
            <person name="Cassan-Wang H."/>
            <person name="Dunand C."/>
            <person name="Hefer C."/>
            <person name="Bornberg-Bauer E."/>
            <person name="Kersting A."/>
            <person name="Vining K."/>
            <person name="Amarasinghe V."/>
            <person name="Ranik M."/>
            <person name="Naithani S."/>
            <person name="Elser J."/>
            <person name="Boyd A."/>
            <person name="Liston A."/>
            <person name="Spatafora J."/>
            <person name="Dharmwardhana P."/>
            <person name="Raja R."/>
            <person name="Sullivan C."/>
            <person name="Romanel E."/>
            <person name="Alves-Ferreira M."/>
            <person name="Kulheim C."/>
            <person name="Foley W."/>
            <person name="Carocha V."/>
            <person name="Paiva J."/>
            <person name="Kudrna D."/>
            <person name="Brommonschenkel S."/>
            <person name="Pasquali G."/>
            <person name="Byrne M."/>
            <person name="Rigault P."/>
            <person name="Tibbits J."/>
            <person name="Spokevicius A."/>
            <person name="Jones R."/>
            <person name="Steane D."/>
            <person name="Vaillancourt R."/>
            <person name="Potts B."/>
            <person name="Joubert F."/>
            <person name="Barry K."/>
            <person name="Pappas G."/>
            <person name="Strauss S."/>
            <person name="Jaiswal P."/>
            <person name="Grima-Pettenati J."/>
            <person name="Salse J."/>
            <person name="Van D."/>
            <person name="Rokhsar D."/>
            <person name="Schmutz J."/>
        </authorList>
    </citation>
    <scope>NUCLEOTIDE SEQUENCE</scope>
    <source>
        <tissue evidence="1">Leaf extractions</tissue>
    </source>
</reference>
<accession>A0A058ZT98</accession>
<reference evidence="2" key="1">
    <citation type="submission" date="2013-07" db="EMBL/GenBank/DDBJ databases">
        <title>The genome of Eucalyptus grandis.</title>
        <authorList>
            <person name="Schmutz J."/>
            <person name="Hayes R."/>
            <person name="Myburg A."/>
            <person name="Tuskan G."/>
            <person name="Grattapaglia D."/>
            <person name="Rokhsar D.S."/>
        </authorList>
    </citation>
    <scope>NUCLEOTIDE SEQUENCE</scope>
    <source>
        <tissue evidence="2">Leaf extractions</tissue>
    </source>
</reference>
<dbReference type="EMBL" id="KK199188">
    <property type="protein sequence ID" value="KCW44586.1"/>
    <property type="molecule type" value="Genomic_DNA"/>
</dbReference>
<reference evidence="1" key="2">
    <citation type="journal article" date="2014" name="Nature">
        <title>The genome of Eucalyptus grandis.</title>
        <authorList>
            <person name="Myburg A.A."/>
            <person name="Grattapaglia D."/>
            <person name="Tuskan G.A."/>
            <person name="Hellsten U."/>
            <person name="Hayes R.D."/>
            <person name="Grimwood J."/>
            <person name="Jenkins J."/>
            <person name="Lindquist E."/>
            <person name="Tice H."/>
            <person name="Bauer D."/>
            <person name="Goodstein D.M."/>
            <person name="Dubchak I."/>
            <person name="Poliakov A."/>
            <person name="Mizrachi E."/>
            <person name="Kullan A.R."/>
            <person name="Hussey S.G."/>
            <person name="Pinard D."/>
            <person name="van der Merwe K."/>
            <person name="Singh P."/>
            <person name="van Jaarsveld I."/>
            <person name="Silva-Junior O.B."/>
            <person name="Togawa R.C."/>
            <person name="Pappas M.R."/>
            <person name="Faria D.A."/>
            <person name="Sansaloni C.P."/>
            <person name="Petroli C.D."/>
            <person name="Yang X."/>
            <person name="Ranjan P."/>
            <person name="Tschaplinski T.J."/>
            <person name="Ye C.Y."/>
            <person name="Li T."/>
            <person name="Sterck L."/>
            <person name="Vanneste K."/>
            <person name="Murat F."/>
            <person name="Soler M."/>
            <person name="Clemente H.S."/>
            <person name="Saidi N."/>
            <person name="Cassan-Wang H."/>
            <person name="Dunand C."/>
            <person name="Hefer C.A."/>
            <person name="Bornberg-Bauer E."/>
            <person name="Kersting A.R."/>
            <person name="Vining K."/>
            <person name="Amarasinghe V."/>
            <person name="Ranik M."/>
            <person name="Naithani S."/>
            <person name="Elser J."/>
            <person name="Boyd A.E."/>
            <person name="Liston A."/>
            <person name="Spatafora J.W."/>
            <person name="Dharmwardhana P."/>
            <person name="Raja R."/>
            <person name="Sullivan C."/>
            <person name="Romanel E."/>
            <person name="Alves-Ferreira M."/>
            <person name="Kulheim C."/>
            <person name="Foley W."/>
            <person name="Carocha V."/>
            <person name="Paiva J."/>
            <person name="Kudrna D."/>
            <person name="Brommonschenkel S.H."/>
            <person name="Pasquali G."/>
            <person name="Byrne M."/>
            <person name="Rigault P."/>
            <person name="Tibbits J."/>
            <person name="Spokevicius A."/>
            <person name="Jones R.C."/>
            <person name="Steane D.A."/>
            <person name="Vaillancourt R.E."/>
            <person name="Potts B.M."/>
            <person name="Joubert F."/>
            <person name="Barry K."/>
            <person name="Pappas G.J."/>
            <person name="Strauss S.H."/>
            <person name="Jaiswal P."/>
            <person name="Grima-Pettenati J."/>
            <person name="Salse J."/>
            <person name="Van de Peer Y."/>
            <person name="Rokhsar D.S."/>
            <person name="Schmutz J."/>
        </authorList>
    </citation>
    <scope>NUCLEOTIDE SEQUENCE</scope>
    <source>
        <tissue evidence="1">Leaf extractions</tissue>
    </source>
</reference>